<dbReference type="InterPro" id="IPR023367">
    <property type="entry name" value="Peptidase_M42_dom2"/>
</dbReference>
<feature type="binding site" evidence="8">
    <location>
        <position position="65"/>
    </location>
    <ligand>
        <name>Zn(2+)</name>
        <dbReference type="ChEBI" id="CHEBI:29105"/>
        <label>1</label>
    </ligand>
</feature>
<reference evidence="9 10" key="1">
    <citation type="submission" date="2017-02" db="EMBL/GenBank/DDBJ databases">
        <authorList>
            <person name="Peterson S.W."/>
        </authorList>
    </citation>
    <scope>NUCLEOTIDE SEQUENCE [LARGE SCALE GENOMIC DNA]</scope>
    <source>
        <strain evidence="9 10">M1</strain>
    </source>
</reference>
<evidence type="ECO:0000256" key="8">
    <source>
        <dbReference type="PIRSR" id="PIRSR001123-2"/>
    </source>
</evidence>
<feature type="binding site" evidence="8">
    <location>
        <position position="229"/>
    </location>
    <ligand>
        <name>Zn(2+)</name>
        <dbReference type="ChEBI" id="CHEBI:29105"/>
        <label>1</label>
    </ligand>
</feature>
<dbReference type="RefSeq" id="WP_079489685.1">
    <property type="nucleotide sequence ID" value="NZ_FUZT01000002.1"/>
</dbReference>
<proteinExistence type="inferred from homology"/>
<dbReference type="PANTHER" id="PTHR32481">
    <property type="entry name" value="AMINOPEPTIDASE"/>
    <property type="match status" value="1"/>
</dbReference>
<dbReference type="CDD" id="cd05656">
    <property type="entry name" value="M42_Frv"/>
    <property type="match status" value="1"/>
</dbReference>
<dbReference type="OrthoDB" id="9772053at2"/>
<dbReference type="InterPro" id="IPR008007">
    <property type="entry name" value="Peptidase_M42"/>
</dbReference>
<keyword evidence="10" id="KW-1185">Reference proteome</keyword>
<evidence type="ECO:0000313" key="10">
    <source>
        <dbReference type="Proteomes" id="UP000190285"/>
    </source>
</evidence>
<accession>A0A1T5J3W6</accession>
<keyword evidence="2" id="KW-0031">Aminopeptidase</keyword>
<dbReference type="SUPFAM" id="SSF53187">
    <property type="entry name" value="Zn-dependent exopeptidases"/>
    <property type="match status" value="1"/>
</dbReference>
<evidence type="ECO:0000256" key="3">
    <source>
        <dbReference type="ARBA" id="ARBA00022670"/>
    </source>
</evidence>
<evidence type="ECO:0000256" key="2">
    <source>
        <dbReference type="ARBA" id="ARBA00022438"/>
    </source>
</evidence>
<feature type="binding site" evidence="8">
    <location>
        <position position="207"/>
    </location>
    <ligand>
        <name>Zn(2+)</name>
        <dbReference type="ChEBI" id="CHEBI:29105"/>
        <label>2</label>
    </ligand>
</feature>
<evidence type="ECO:0000256" key="6">
    <source>
        <dbReference type="PIRNR" id="PIRNR001123"/>
    </source>
</evidence>
<dbReference type="STRING" id="36842.SAMN02194393_00908"/>
<evidence type="ECO:0000256" key="4">
    <source>
        <dbReference type="ARBA" id="ARBA00022723"/>
    </source>
</evidence>
<dbReference type="PANTHER" id="PTHR32481:SF0">
    <property type="entry name" value="AMINOPEPTIDASE YPDE-RELATED"/>
    <property type="match status" value="1"/>
</dbReference>
<dbReference type="GO" id="GO:0006508">
    <property type="term" value="P:proteolysis"/>
    <property type="evidence" value="ECO:0007669"/>
    <property type="project" value="UniProtKB-KW"/>
</dbReference>
<sequence>MREESKKFLEKLLSTPSPSGDEANIQKIWMNYIKNFADKVETDAAGNVIAVVNPENTFKIMLAGHCDEIAFMVNYIDDDGFLYLSKAGGISPKLALGMRVKVLGESGAVSGVIGVKAEHQGGSKDEVKIEDIYVDCGAEDRGDMEQYVGIGDYVIYDQDYKYILNDRLVGRGLDNRTGAFIVAEVLRRIADQNVNVGVYAVSTVNEETNMGGAYFAGSSIQPTMAIACDVSFATDYPDMDKKKHGNVALGKGPILSKGAPINKKINQLMVNTAKKNNIPIQYELTPRLTGTDADKIRLSGKGVPTALVSLPLRYMHSPSEIVSLSDMENEIELLVKTILALKGDESLKPVE</sequence>
<name>A0A1T5J3W6_9FIRM</name>
<keyword evidence="5" id="KW-0378">Hydrolase</keyword>
<dbReference type="Gene3D" id="3.40.630.10">
    <property type="entry name" value="Zn peptidases"/>
    <property type="match status" value="1"/>
</dbReference>
<gene>
    <name evidence="9" type="ORF">SAMN02194393_00908</name>
</gene>
<evidence type="ECO:0000313" key="9">
    <source>
        <dbReference type="EMBL" id="SKC46227.1"/>
    </source>
</evidence>
<feature type="binding site" evidence="8">
    <location>
        <position position="174"/>
    </location>
    <ligand>
        <name>Zn(2+)</name>
        <dbReference type="ChEBI" id="CHEBI:29105"/>
        <label>1</label>
    </ligand>
</feature>
<feature type="binding site" evidence="8">
    <location>
        <position position="316"/>
    </location>
    <ligand>
        <name>Zn(2+)</name>
        <dbReference type="ChEBI" id="CHEBI:29105"/>
        <label>2</label>
    </ligand>
</feature>
<protein>
    <submittedName>
        <fullName evidence="9">Endoglucanase</fullName>
    </submittedName>
</protein>
<comment type="similarity">
    <text evidence="1 6">Belongs to the peptidase M42 family.</text>
</comment>
<comment type="cofactor">
    <cofactor evidence="8">
        <name>a divalent metal cation</name>
        <dbReference type="ChEBI" id="CHEBI:60240"/>
    </cofactor>
    <text evidence="8">Binds 2 divalent metal cations per subunit.</text>
</comment>
<dbReference type="Proteomes" id="UP000190285">
    <property type="component" value="Unassembled WGS sequence"/>
</dbReference>
<dbReference type="GO" id="GO:0004177">
    <property type="term" value="F:aminopeptidase activity"/>
    <property type="evidence" value="ECO:0007669"/>
    <property type="project" value="UniProtKB-UniRule"/>
</dbReference>
<dbReference type="SUPFAM" id="SSF101821">
    <property type="entry name" value="Aminopeptidase/glucanase lid domain"/>
    <property type="match status" value="1"/>
</dbReference>
<keyword evidence="3" id="KW-0645">Protease</keyword>
<dbReference type="InterPro" id="IPR051464">
    <property type="entry name" value="Peptidase_M42_aminopept"/>
</dbReference>
<dbReference type="Pfam" id="PF05343">
    <property type="entry name" value="Peptidase_M42"/>
    <property type="match status" value="1"/>
</dbReference>
<dbReference type="GO" id="GO:0046872">
    <property type="term" value="F:metal ion binding"/>
    <property type="evidence" value="ECO:0007669"/>
    <property type="project" value="UniProtKB-UniRule"/>
</dbReference>
<feature type="binding site" evidence="8">
    <location>
        <position position="174"/>
    </location>
    <ligand>
        <name>Zn(2+)</name>
        <dbReference type="ChEBI" id="CHEBI:29105"/>
        <label>2</label>
    </ligand>
</feature>
<dbReference type="AlphaFoldDB" id="A0A1T5J3W6"/>
<keyword evidence="4 8" id="KW-0479">Metal-binding</keyword>
<dbReference type="Gene3D" id="2.40.30.40">
    <property type="entry name" value="Peptidase M42, domain 2"/>
    <property type="match status" value="1"/>
</dbReference>
<evidence type="ECO:0000256" key="7">
    <source>
        <dbReference type="PIRSR" id="PIRSR001123-1"/>
    </source>
</evidence>
<evidence type="ECO:0000256" key="1">
    <source>
        <dbReference type="ARBA" id="ARBA00006272"/>
    </source>
</evidence>
<dbReference type="PIRSF" id="PIRSF001123">
    <property type="entry name" value="PepA_GA"/>
    <property type="match status" value="1"/>
</dbReference>
<organism evidence="9 10">
    <name type="scientific">Maledivibacter halophilus</name>
    <dbReference type="NCBI Taxonomy" id="36842"/>
    <lineage>
        <taxon>Bacteria</taxon>
        <taxon>Bacillati</taxon>
        <taxon>Bacillota</taxon>
        <taxon>Clostridia</taxon>
        <taxon>Peptostreptococcales</taxon>
        <taxon>Caminicellaceae</taxon>
        <taxon>Maledivibacter</taxon>
    </lineage>
</organism>
<evidence type="ECO:0000256" key="5">
    <source>
        <dbReference type="ARBA" id="ARBA00022801"/>
    </source>
</evidence>
<feature type="active site" description="Proton acceptor" evidence="7">
    <location>
        <position position="206"/>
    </location>
</feature>
<dbReference type="EMBL" id="FUZT01000002">
    <property type="protein sequence ID" value="SKC46227.1"/>
    <property type="molecule type" value="Genomic_DNA"/>
</dbReference>